<dbReference type="PROSITE" id="PS50043">
    <property type="entry name" value="HTH_LUXR_2"/>
    <property type="match status" value="1"/>
</dbReference>
<evidence type="ECO:0000313" key="8">
    <source>
        <dbReference type="EMBL" id="KRM77655.1"/>
    </source>
</evidence>
<dbReference type="PANTHER" id="PTHR43214:SF37">
    <property type="entry name" value="TRANSCRIPTIONAL REGULATORY PROTEIN YDFI"/>
    <property type="match status" value="1"/>
</dbReference>
<dbReference type="AlphaFoldDB" id="A0A0R2BEV1"/>
<evidence type="ECO:0000256" key="1">
    <source>
        <dbReference type="ARBA" id="ARBA00022553"/>
    </source>
</evidence>
<dbReference type="Pfam" id="PF00072">
    <property type="entry name" value="Response_reg"/>
    <property type="match status" value="1"/>
</dbReference>
<dbReference type="SUPFAM" id="SSF46894">
    <property type="entry name" value="C-terminal effector domain of the bipartite response regulators"/>
    <property type="match status" value="1"/>
</dbReference>
<dbReference type="GO" id="GO:0006355">
    <property type="term" value="P:regulation of DNA-templated transcription"/>
    <property type="evidence" value="ECO:0007669"/>
    <property type="project" value="InterPro"/>
</dbReference>
<dbReference type="RefSeq" id="WP_054760856.1">
    <property type="nucleotide sequence ID" value="NZ_AYYR01000009.1"/>
</dbReference>
<organism evidence="8 9">
    <name type="scientific">Secundilactobacillus collinoides DSM 20515 = JCM 1123</name>
    <dbReference type="NCBI Taxonomy" id="1423733"/>
    <lineage>
        <taxon>Bacteria</taxon>
        <taxon>Bacillati</taxon>
        <taxon>Bacillota</taxon>
        <taxon>Bacilli</taxon>
        <taxon>Lactobacillales</taxon>
        <taxon>Lactobacillaceae</taxon>
        <taxon>Secundilactobacillus</taxon>
    </lineage>
</organism>
<evidence type="ECO:0000256" key="5">
    <source>
        <dbReference type="PROSITE-ProRule" id="PRU00169"/>
    </source>
</evidence>
<keyword evidence="1 5" id="KW-0597">Phosphoprotein</keyword>
<dbReference type="PROSITE" id="PS50110">
    <property type="entry name" value="RESPONSE_REGULATORY"/>
    <property type="match status" value="1"/>
</dbReference>
<reference evidence="8 9" key="1">
    <citation type="journal article" date="2015" name="Genome Announc.">
        <title>Expanding the biotechnology potential of lactobacilli through comparative genomics of 213 strains and associated genera.</title>
        <authorList>
            <person name="Sun Z."/>
            <person name="Harris H.M."/>
            <person name="McCann A."/>
            <person name="Guo C."/>
            <person name="Argimon S."/>
            <person name="Zhang W."/>
            <person name="Yang X."/>
            <person name="Jeffery I.B."/>
            <person name="Cooney J.C."/>
            <person name="Kagawa T.F."/>
            <person name="Liu W."/>
            <person name="Song Y."/>
            <person name="Salvetti E."/>
            <person name="Wrobel A."/>
            <person name="Rasinkangas P."/>
            <person name="Parkhill J."/>
            <person name="Rea M.C."/>
            <person name="O'Sullivan O."/>
            <person name="Ritari J."/>
            <person name="Douillard F.P."/>
            <person name="Paul Ross R."/>
            <person name="Yang R."/>
            <person name="Briner A.E."/>
            <person name="Felis G.E."/>
            <person name="de Vos W.M."/>
            <person name="Barrangou R."/>
            <person name="Klaenhammer T.R."/>
            <person name="Caufield P.W."/>
            <person name="Cui Y."/>
            <person name="Zhang H."/>
            <person name="O'Toole P.W."/>
        </authorList>
    </citation>
    <scope>NUCLEOTIDE SEQUENCE [LARGE SCALE GENOMIC DNA]</scope>
    <source>
        <strain evidence="8 9">DSM 20515</strain>
    </source>
</reference>
<dbReference type="CDD" id="cd17535">
    <property type="entry name" value="REC_NarL-like"/>
    <property type="match status" value="1"/>
</dbReference>
<feature type="domain" description="Response regulatory" evidence="7">
    <location>
        <begin position="6"/>
        <end position="121"/>
    </location>
</feature>
<keyword evidence="3" id="KW-0238">DNA-binding</keyword>
<evidence type="ECO:0000256" key="2">
    <source>
        <dbReference type="ARBA" id="ARBA00023015"/>
    </source>
</evidence>
<sequence>MSQKGTVMIVDDHPIVREGLEMLINMNPTLTVVASVADGEAAEAKLQSLSLVPDIIVVDLQLPKLNGVDLIKQIKKKTKILILSTEINDEIVTHMADYGICGYLLKSEEPNTIVSELAKLIKDPKYVAVSDEVTARLISLTASNQRDSLIQLTDKQITLLEMVSQGKTNKEIAKSMFVTDRTIKLYLTEIYEILDVSNRAQAIAVAVKEGIIVP</sequence>
<dbReference type="InterPro" id="IPR000792">
    <property type="entry name" value="Tscrpt_reg_LuxR_C"/>
</dbReference>
<dbReference type="CDD" id="cd06170">
    <property type="entry name" value="LuxR_C_like"/>
    <property type="match status" value="1"/>
</dbReference>
<dbReference type="SMART" id="SM00421">
    <property type="entry name" value="HTH_LUXR"/>
    <property type="match status" value="1"/>
</dbReference>
<dbReference type="Gene3D" id="3.40.50.2300">
    <property type="match status" value="1"/>
</dbReference>
<dbReference type="PRINTS" id="PR00038">
    <property type="entry name" value="HTHLUXR"/>
</dbReference>
<dbReference type="EMBL" id="AYYR01000009">
    <property type="protein sequence ID" value="KRM77655.1"/>
    <property type="molecule type" value="Genomic_DNA"/>
</dbReference>
<gene>
    <name evidence="8" type="ORF">FC82_GL003023</name>
</gene>
<proteinExistence type="predicted"/>
<accession>A0A0R2BEV1</accession>
<dbReference type="SMART" id="SM00448">
    <property type="entry name" value="REC"/>
    <property type="match status" value="1"/>
</dbReference>
<dbReference type="InterPro" id="IPR039420">
    <property type="entry name" value="WalR-like"/>
</dbReference>
<comment type="caution">
    <text evidence="8">The sequence shown here is derived from an EMBL/GenBank/DDBJ whole genome shotgun (WGS) entry which is preliminary data.</text>
</comment>
<dbReference type="InterPro" id="IPR011006">
    <property type="entry name" value="CheY-like_superfamily"/>
</dbReference>
<evidence type="ECO:0000259" key="7">
    <source>
        <dbReference type="PROSITE" id="PS50110"/>
    </source>
</evidence>
<dbReference type="GO" id="GO:0003677">
    <property type="term" value="F:DNA binding"/>
    <property type="evidence" value="ECO:0007669"/>
    <property type="project" value="UniProtKB-KW"/>
</dbReference>
<dbReference type="PANTHER" id="PTHR43214">
    <property type="entry name" value="TWO-COMPONENT RESPONSE REGULATOR"/>
    <property type="match status" value="1"/>
</dbReference>
<dbReference type="SUPFAM" id="SSF52172">
    <property type="entry name" value="CheY-like"/>
    <property type="match status" value="1"/>
</dbReference>
<dbReference type="PATRIC" id="fig|1423733.4.peg.3146"/>
<evidence type="ECO:0000256" key="3">
    <source>
        <dbReference type="ARBA" id="ARBA00023125"/>
    </source>
</evidence>
<dbReference type="Pfam" id="PF00196">
    <property type="entry name" value="GerE"/>
    <property type="match status" value="1"/>
</dbReference>
<evidence type="ECO:0000256" key="4">
    <source>
        <dbReference type="ARBA" id="ARBA00023163"/>
    </source>
</evidence>
<feature type="modified residue" description="4-aspartylphosphate" evidence="5">
    <location>
        <position position="59"/>
    </location>
</feature>
<feature type="domain" description="HTH luxR-type" evidence="6">
    <location>
        <begin position="145"/>
        <end position="210"/>
    </location>
</feature>
<dbReference type="Proteomes" id="UP000051845">
    <property type="component" value="Unassembled WGS sequence"/>
</dbReference>
<name>A0A0R2BEV1_SECCO</name>
<keyword evidence="4" id="KW-0804">Transcription</keyword>
<evidence type="ECO:0000259" key="6">
    <source>
        <dbReference type="PROSITE" id="PS50043"/>
    </source>
</evidence>
<protein>
    <submittedName>
        <fullName evidence="8">Two-component response regulator</fullName>
    </submittedName>
</protein>
<dbReference type="InterPro" id="IPR058245">
    <property type="entry name" value="NreC/VraR/RcsB-like_REC"/>
</dbReference>
<dbReference type="InterPro" id="IPR001789">
    <property type="entry name" value="Sig_transdc_resp-reg_receiver"/>
</dbReference>
<evidence type="ECO:0000313" key="9">
    <source>
        <dbReference type="Proteomes" id="UP000051845"/>
    </source>
</evidence>
<dbReference type="GO" id="GO:0000160">
    <property type="term" value="P:phosphorelay signal transduction system"/>
    <property type="evidence" value="ECO:0007669"/>
    <property type="project" value="InterPro"/>
</dbReference>
<dbReference type="InterPro" id="IPR016032">
    <property type="entry name" value="Sig_transdc_resp-reg_C-effctor"/>
</dbReference>
<dbReference type="STRING" id="33960.TY91_02115"/>
<keyword evidence="2" id="KW-0805">Transcription regulation</keyword>